<dbReference type="GO" id="GO:0005634">
    <property type="term" value="C:nucleus"/>
    <property type="evidence" value="ECO:0007669"/>
    <property type="project" value="TreeGrafter"/>
</dbReference>
<dbReference type="GO" id="GO:0006285">
    <property type="term" value="P:base-excision repair, AP site formation"/>
    <property type="evidence" value="ECO:0007669"/>
    <property type="project" value="UniProtKB-ARBA"/>
</dbReference>
<feature type="compositionally biased region" description="Polar residues" evidence="4">
    <location>
        <begin position="294"/>
        <end position="306"/>
    </location>
</feature>
<dbReference type="FunFam" id="1.10.340.30:FF:000004">
    <property type="entry name" value="DNA-3-methyladenine glycosylase II"/>
    <property type="match status" value="1"/>
</dbReference>
<dbReference type="GO" id="GO:0008725">
    <property type="term" value="F:DNA-3-methyladenine glycosylase activity"/>
    <property type="evidence" value="ECO:0007669"/>
    <property type="project" value="TreeGrafter"/>
</dbReference>
<dbReference type="Gene3D" id="1.10.1670.40">
    <property type="match status" value="2"/>
</dbReference>
<keyword evidence="6" id="KW-0326">Glycosidase</keyword>
<dbReference type="PANTHER" id="PTHR43003">
    <property type="entry name" value="DNA-3-METHYLADENINE GLYCOSYLASE"/>
    <property type="match status" value="1"/>
</dbReference>
<evidence type="ECO:0000256" key="3">
    <source>
        <dbReference type="ARBA" id="ARBA00023204"/>
    </source>
</evidence>
<dbReference type="GO" id="GO:0032131">
    <property type="term" value="F:alkylated DNA binding"/>
    <property type="evidence" value="ECO:0007669"/>
    <property type="project" value="TreeGrafter"/>
</dbReference>
<dbReference type="GO" id="GO:0006307">
    <property type="term" value="P:DNA alkylation repair"/>
    <property type="evidence" value="ECO:0007669"/>
    <property type="project" value="TreeGrafter"/>
</dbReference>
<evidence type="ECO:0000256" key="2">
    <source>
        <dbReference type="ARBA" id="ARBA00022763"/>
    </source>
</evidence>
<feature type="region of interest" description="Disordered" evidence="4">
    <location>
        <begin position="58"/>
        <end position="84"/>
    </location>
</feature>
<evidence type="ECO:0000256" key="4">
    <source>
        <dbReference type="SAM" id="MobiDB-lite"/>
    </source>
</evidence>
<keyword evidence="3" id="KW-0234">DNA repair</keyword>
<feature type="region of interest" description="Disordered" evidence="4">
    <location>
        <begin position="294"/>
        <end position="344"/>
    </location>
</feature>
<dbReference type="Gene3D" id="1.10.340.30">
    <property type="entry name" value="Hypothetical protein, domain 2"/>
    <property type="match status" value="1"/>
</dbReference>
<feature type="region of interest" description="Disordered" evidence="4">
    <location>
        <begin position="1"/>
        <end position="45"/>
    </location>
</feature>
<dbReference type="Pfam" id="PF00730">
    <property type="entry name" value="HhH-GPD"/>
    <property type="match status" value="1"/>
</dbReference>
<dbReference type="AlphaFoldDB" id="A0A0F7SVF6"/>
<name>A0A0F7SVF6_PHARH</name>
<dbReference type="InterPro" id="IPR051912">
    <property type="entry name" value="Alkylbase_DNA_Glycosylase/TA"/>
</dbReference>
<evidence type="ECO:0000313" key="6">
    <source>
        <dbReference type="EMBL" id="CED84520.1"/>
    </source>
</evidence>
<organism evidence="6">
    <name type="scientific">Phaffia rhodozyma</name>
    <name type="common">Yeast</name>
    <name type="synonym">Xanthophyllomyces dendrorhous</name>
    <dbReference type="NCBI Taxonomy" id="264483"/>
    <lineage>
        <taxon>Eukaryota</taxon>
        <taxon>Fungi</taxon>
        <taxon>Dikarya</taxon>
        <taxon>Basidiomycota</taxon>
        <taxon>Agaricomycotina</taxon>
        <taxon>Tremellomycetes</taxon>
        <taxon>Cystofilobasidiales</taxon>
        <taxon>Mrakiaceae</taxon>
        <taxon>Phaffia</taxon>
    </lineage>
</organism>
<comment type="similarity">
    <text evidence="1">Belongs to the alkylbase DNA glycosidase AlkA family.</text>
</comment>
<protein>
    <submittedName>
        <fullName evidence="6">3-methyladenine DNA glycosidase</fullName>
    </submittedName>
</protein>
<feature type="compositionally biased region" description="Low complexity" evidence="4">
    <location>
        <begin position="311"/>
        <end position="325"/>
    </location>
</feature>
<sequence>MAPTTRASSVKSLVRLGSQLGSPPSTPPPALKRFKSDRELSTLRGPAKAELAAVISETKTENLDSSSSTVKPGLNEDQSPTAPQTIPATLSFSMQDAKRHLVGSDPRFRIMFEKFPFEDFEKPREENCYKALIGILMGQQLAISAAASIAYKFTRLFFPEQLPEKRQISLESTTRYFPTPNQVLALPEPQIETLKSVGLSGRKAEYILGISEKFVSGELSQDVLLKASDEQLNKTLISIRGVGPWTVDMFSLFILRRPNVLPCGDLAVQKGLLKWVINGQINPNGPINFKQTVSPLPLGSTSQEPGTSDLAAAVAPPTPSTPAGAKQSSLAFETPGSPSPAVKNQPITYPLTPAPELPGTLTIELLKSRLAGKKKAGAYLTPEEMDLLTESWKPYRSIGSWMMWQYLKVE</sequence>
<proteinExistence type="inferred from homology"/>
<evidence type="ECO:0000256" key="1">
    <source>
        <dbReference type="ARBA" id="ARBA00010817"/>
    </source>
</evidence>
<dbReference type="InterPro" id="IPR003265">
    <property type="entry name" value="HhH-GPD_domain"/>
</dbReference>
<reference evidence="6" key="1">
    <citation type="submission" date="2014-08" db="EMBL/GenBank/DDBJ databases">
        <authorList>
            <person name="Sharma Rahul"/>
            <person name="Thines Marco"/>
        </authorList>
    </citation>
    <scope>NUCLEOTIDE SEQUENCE</scope>
</reference>
<feature type="compositionally biased region" description="Polar residues" evidence="4">
    <location>
        <begin position="63"/>
        <end position="84"/>
    </location>
</feature>
<feature type="compositionally biased region" description="Polar residues" evidence="4">
    <location>
        <begin position="1"/>
        <end position="11"/>
    </location>
</feature>
<dbReference type="GO" id="GO:0032993">
    <property type="term" value="C:protein-DNA complex"/>
    <property type="evidence" value="ECO:0007669"/>
    <property type="project" value="TreeGrafter"/>
</dbReference>
<dbReference type="EMBL" id="LN483166">
    <property type="protein sequence ID" value="CED84520.1"/>
    <property type="molecule type" value="Genomic_DNA"/>
</dbReference>
<dbReference type="CDD" id="cd00056">
    <property type="entry name" value="ENDO3c"/>
    <property type="match status" value="1"/>
</dbReference>
<dbReference type="GO" id="GO:0043916">
    <property type="term" value="F:DNA-7-methylguanine glycosylase activity"/>
    <property type="evidence" value="ECO:0007669"/>
    <property type="project" value="TreeGrafter"/>
</dbReference>
<feature type="domain" description="HhH-GPD" evidence="5">
    <location>
        <begin position="137"/>
        <end position="301"/>
    </location>
</feature>
<dbReference type="SUPFAM" id="SSF48150">
    <property type="entry name" value="DNA-glycosylase"/>
    <property type="match status" value="1"/>
</dbReference>
<keyword evidence="6" id="KW-0378">Hydrolase</keyword>
<accession>A0A0F7SVF6</accession>
<dbReference type="InterPro" id="IPR011257">
    <property type="entry name" value="DNA_glycosylase"/>
</dbReference>
<dbReference type="PANTHER" id="PTHR43003:SF5">
    <property type="entry name" value="DNA-3-METHYLADENINE GLYCOSYLASE"/>
    <property type="match status" value="1"/>
</dbReference>
<keyword evidence="2" id="KW-0227">DNA damage</keyword>
<evidence type="ECO:0000259" key="5">
    <source>
        <dbReference type="SMART" id="SM00478"/>
    </source>
</evidence>
<dbReference type="SMART" id="SM00478">
    <property type="entry name" value="ENDO3c"/>
    <property type="match status" value="1"/>
</dbReference>